<dbReference type="SUPFAM" id="SSF109854">
    <property type="entry name" value="DinB/YfiT-like putative metalloenzymes"/>
    <property type="match status" value="1"/>
</dbReference>
<dbReference type="AlphaFoldDB" id="A0A540W018"/>
<organism evidence="1 2">
    <name type="scientific">Kitasatospora acidiphila</name>
    <dbReference type="NCBI Taxonomy" id="2567942"/>
    <lineage>
        <taxon>Bacteria</taxon>
        <taxon>Bacillati</taxon>
        <taxon>Actinomycetota</taxon>
        <taxon>Actinomycetes</taxon>
        <taxon>Kitasatosporales</taxon>
        <taxon>Streptomycetaceae</taxon>
        <taxon>Kitasatospora</taxon>
    </lineage>
</organism>
<dbReference type="OrthoDB" id="4548523at2"/>
<dbReference type="InterPro" id="IPR034660">
    <property type="entry name" value="DinB/YfiT-like"/>
</dbReference>
<dbReference type="Proteomes" id="UP000319103">
    <property type="component" value="Unassembled WGS sequence"/>
</dbReference>
<dbReference type="Pfam" id="PF04978">
    <property type="entry name" value="MST"/>
    <property type="match status" value="1"/>
</dbReference>
<evidence type="ECO:0000313" key="2">
    <source>
        <dbReference type="Proteomes" id="UP000319103"/>
    </source>
</evidence>
<protein>
    <submittedName>
        <fullName evidence="1">DinB family protein</fullName>
    </submittedName>
</protein>
<dbReference type="RefSeq" id="WP_141633029.1">
    <property type="nucleotide sequence ID" value="NZ_VIGB01000003.1"/>
</dbReference>
<proteinExistence type="predicted"/>
<evidence type="ECO:0000313" key="1">
    <source>
        <dbReference type="EMBL" id="TQF02333.1"/>
    </source>
</evidence>
<dbReference type="EMBL" id="VIGB01000003">
    <property type="protein sequence ID" value="TQF02333.1"/>
    <property type="molecule type" value="Genomic_DNA"/>
</dbReference>
<accession>A0A540W018</accession>
<dbReference type="InterPro" id="IPR007061">
    <property type="entry name" value="MST-like"/>
</dbReference>
<name>A0A540W018_9ACTN</name>
<comment type="caution">
    <text evidence="1">The sequence shown here is derived from an EMBL/GenBank/DDBJ whole genome shotgun (WGS) entry which is preliminary data.</text>
</comment>
<keyword evidence="2" id="KW-1185">Reference proteome</keyword>
<sequence length="173" mass="18647">MSRFAPPAPDERSALLGFLQHQRAALRFAVFGLTEKQAWSVPSASELSLAGLLKHAAVTERRWVLAALAGQELPGLWPITDPGAEFQRAEGDTVDALLANWEKAAAETEEVVAALPSLDVPCANAQAAQWSARWVLLHLIEETARHAGHADVIRQSIDGAHSWELMAKAEGDG</sequence>
<gene>
    <name evidence="1" type="ORF">E6W39_08665</name>
</gene>
<dbReference type="Gene3D" id="1.20.120.450">
    <property type="entry name" value="dinb family like domain"/>
    <property type="match status" value="1"/>
</dbReference>
<reference evidence="1 2" key="1">
    <citation type="submission" date="2019-06" db="EMBL/GenBank/DDBJ databases">
        <title>Description of Kitasatospora acidophila sp. nov. isolated from pine grove soil, and reclassification of Streptomyces novaecaesareae to Kitasatospora novaeceasareae comb. nov.</title>
        <authorList>
            <person name="Kim M.J."/>
        </authorList>
    </citation>
    <scope>NUCLEOTIDE SEQUENCE [LARGE SCALE GENOMIC DNA]</scope>
    <source>
        <strain evidence="1 2">MMS16-CNU292</strain>
    </source>
</reference>